<dbReference type="EMBL" id="JBBNAG010000011">
    <property type="protein sequence ID" value="KAK9094108.1"/>
    <property type="molecule type" value="Genomic_DNA"/>
</dbReference>
<gene>
    <name evidence="1" type="ORF">Scep_025577</name>
</gene>
<dbReference type="AlphaFoldDB" id="A0AAP0HMF5"/>
<accession>A0AAP0HMF5</accession>
<organism evidence="1 2">
    <name type="scientific">Stephania cephalantha</name>
    <dbReference type="NCBI Taxonomy" id="152367"/>
    <lineage>
        <taxon>Eukaryota</taxon>
        <taxon>Viridiplantae</taxon>
        <taxon>Streptophyta</taxon>
        <taxon>Embryophyta</taxon>
        <taxon>Tracheophyta</taxon>
        <taxon>Spermatophyta</taxon>
        <taxon>Magnoliopsida</taxon>
        <taxon>Ranunculales</taxon>
        <taxon>Menispermaceae</taxon>
        <taxon>Menispermoideae</taxon>
        <taxon>Cissampelideae</taxon>
        <taxon>Stephania</taxon>
    </lineage>
</organism>
<reference evidence="1 2" key="1">
    <citation type="submission" date="2024-01" db="EMBL/GenBank/DDBJ databases">
        <title>Genome assemblies of Stephania.</title>
        <authorList>
            <person name="Yang L."/>
        </authorList>
    </citation>
    <scope>NUCLEOTIDE SEQUENCE [LARGE SCALE GENOMIC DNA]</scope>
    <source>
        <strain evidence="1">JXDWG</strain>
        <tissue evidence="1">Leaf</tissue>
    </source>
</reference>
<name>A0AAP0HMF5_9MAGN</name>
<proteinExistence type="predicted"/>
<keyword evidence="2" id="KW-1185">Reference proteome</keyword>
<comment type="caution">
    <text evidence="1">The sequence shown here is derived from an EMBL/GenBank/DDBJ whole genome shotgun (WGS) entry which is preliminary data.</text>
</comment>
<dbReference type="Proteomes" id="UP001419268">
    <property type="component" value="Unassembled WGS sequence"/>
</dbReference>
<evidence type="ECO:0000313" key="1">
    <source>
        <dbReference type="EMBL" id="KAK9094108.1"/>
    </source>
</evidence>
<sequence>MGTSNTTCLQRKIMQHVEKAFIVAIQPPLPPKPRLNSRLKLSLRVVDKGSNVEEEK</sequence>
<protein>
    <submittedName>
        <fullName evidence="1">Uncharacterized protein</fullName>
    </submittedName>
</protein>
<evidence type="ECO:0000313" key="2">
    <source>
        <dbReference type="Proteomes" id="UP001419268"/>
    </source>
</evidence>